<organism evidence="2 3">
    <name type="scientific">Pseudonocardia oroxyli</name>
    <dbReference type="NCBI Taxonomy" id="366584"/>
    <lineage>
        <taxon>Bacteria</taxon>
        <taxon>Bacillati</taxon>
        <taxon>Actinomycetota</taxon>
        <taxon>Actinomycetes</taxon>
        <taxon>Pseudonocardiales</taxon>
        <taxon>Pseudonocardiaceae</taxon>
        <taxon>Pseudonocardia</taxon>
    </lineage>
</organism>
<evidence type="ECO:0000313" key="2">
    <source>
        <dbReference type="EMBL" id="SDG63936.1"/>
    </source>
</evidence>
<dbReference type="PANTHER" id="PTHR33336">
    <property type="entry name" value="QUINOL MONOOXYGENASE YGIN-RELATED"/>
    <property type="match status" value="1"/>
</dbReference>
<dbReference type="PANTHER" id="PTHR33336:SF15">
    <property type="entry name" value="ABM DOMAIN-CONTAINING PROTEIN"/>
    <property type="match status" value="1"/>
</dbReference>
<sequence>MSAVIVVATITPKAGEEAAVKEALLAAVPKVHAEPGCGKYALHERSVDDGVEFVMLERWESGQDLKAHGAAPALAELGGALKGRLAAPLDVRYLTGVPAGTAEQGTI</sequence>
<dbReference type="SUPFAM" id="SSF54909">
    <property type="entry name" value="Dimeric alpha+beta barrel"/>
    <property type="match status" value="1"/>
</dbReference>
<evidence type="ECO:0000259" key="1">
    <source>
        <dbReference type="PROSITE" id="PS51725"/>
    </source>
</evidence>
<proteinExistence type="predicted"/>
<dbReference type="InterPro" id="IPR011008">
    <property type="entry name" value="Dimeric_a/b-barrel"/>
</dbReference>
<reference evidence="2 3" key="1">
    <citation type="submission" date="2016-10" db="EMBL/GenBank/DDBJ databases">
        <authorList>
            <person name="de Groot N.N."/>
        </authorList>
    </citation>
    <scope>NUCLEOTIDE SEQUENCE [LARGE SCALE GENOMIC DNA]</scope>
    <source>
        <strain evidence="2 3">CGMCC 4.3143</strain>
    </source>
</reference>
<accession>A0A1G7VVV7</accession>
<name>A0A1G7VVV7_PSEOR</name>
<evidence type="ECO:0000313" key="3">
    <source>
        <dbReference type="Proteomes" id="UP000198967"/>
    </source>
</evidence>
<keyword evidence="3" id="KW-1185">Reference proteome</keyword>
<dbReference type="Pfam" id="PF03992">
    <property type="entry name" value="ABM"/>
    <property type="match status" value="1"/>
</dbReference>
<dbReference type="Gene3D" id="3.30.70.100">
    <property type="match status" value="1"/>
</dbReference>
<dbReference type="Proteomes" id="UP000198967">
    <property type="component" value="Unassembled WGS sequence"/>
</dbReference>
<dbReference type="GO" id="GO:0004497">
    <property type="term" value="F:monooxygenase activity"/>
    <property type="evidence" value="ECO:0007669"/>
    <property type="project" value="UniProtKB-KW"/>
</dbReference>
<dbReference type="AlphaFoldDB" id="A0A1G7VVV7"/>
<keyword evidence="2" id="KW-0503">Monooxygenase</keyword>
<dbReference type="RefSeq" id="WP_093087356.1">
    <property type="nucleotide sequence ID" value="NZ_FNBE01000013.1"/>
</dbReference>
<dbReference type="EMBL" id="FNBE01000013">
    <property type="protein sequence ID" value="SDG63936.1"/>
    <property type="molecule type" value="Genomic_DNA"/>
</dbReference>
<dbReference type="STRING" id="366584.SAMN05216377_113210"/>
<dbReference type="InterPro" id="IPR007138">
    <property type="entry name" value="ABM_dom"/>
</dbReference>
<feature type="domain" description="ABM" evidence="1">
    <location>
        <begin position="4"/>
        <end position="94"/>
    </location>
</feature>
<keyword evidence="2" id="KW-0560">Oxidoreductase</keyword>
<dbReference type="InterPro" id="IPR050744">
    <property type="entry name" value="AI-2_Isomerase_LsrG"/>
</dbReference>
<protein>
    <submittedName>
        <fullName evidence="2">Quinol monooxygenase YgiN</fullName>
    </submittedName>
</protein>
<dbReference type="OrthoDB" id="5241825at2"/>
<dbReference type="PROSITE" id="PS51725">
    <property type="entry name" value="ABM"/>
    <property type="match status" value="1"/>
</dbReference>
<gene>
    <name evidence="2" type="ORF">SAMN05216377_113210</name>
</gene>